<comment type="similarity">
    <text evidence="6">Belongs to the major facilitator superfamily. Allantoate permease family.</text>
</comment>
<name>A0A8K0WZ11_9PEZI</name>
<keyword evidence="4 8" id="KW-1133">Transmembrane helix</keyword>
<feature type="compositionally biased region" description="Basic and acidic residues" evidence="7">
    <location>
        <begin position="534"/>
        <end position="553"/>
    </location>
</feature>
<dbReference type="AlphaFoldDB" id="A0A8K0WZ11"/>
<organism evidence="9 10">
    <name type="scientific">Plectosphaerella cucumerina</name>
    <dbReference type="NCBI Taxonomy" id="40658"/>
    <lineage>
        <taxon>Eukaryota</taxon>
        <taxon>Fungi</taxon>
        <taxon>Dikarya</taxon>
        <taxon>Ascomycota</taxon>
        <taxon>Pezizomycotina</taxon>
        <taxon>Sordariomycetes</taxon>
        <taxon>Hypocreomycetidae</taxon>
        <taxon>Glomerellales</taxon>
        <taxon>Plectosphaerellaceae</taxon>
        <taxon>Plectosphaerella</taxon>
    </lineage>
</organism>
<keyword evidence="2" id="KW-0813">Transport</keyword>
<feature type="transmembrane region" description="Helical" evidence="8">
    <location>
        <begin position="180"/>
        <end position="200"/>
    </location>
</feature>
<protein>
    <submittedName>
        <fullName evidence="9">Major facilitator superfamily domain-containing protein</fullName>
    </submittedName>
</protein>
<evidence type="ECO:0000313" key="10">
    <source>
        <dbReference type="Proteomes" id="UP000813385"/>
    </source>
</evidence>
<dbReference type="PANTHER" id="PTHR43791">
    <property type="entry name" value="PERMEASE-RELATED"/>
    <property type="match status" value="1"/>
</dbReference>
<keyword evidence="10" id="KW-1185">Reference proteome</keyword>
<keyword evidence="5 8" id="KW-0472">Membrane</keyword>
<feature type="transmembrane region" description="Helical" evidence="8">
    <location>
        <begin position="313"/>
        <end position="332"/>
    </location>
</feature>
<feature type="transmembrane region" description="Helical" evidence="8">
    <location>
        <begin position="243"/>
        <end position="269"/>
    </location>
</feature>
<dbReference type="GO" id="GO:0016020">
    <property type="term" value="C:membrane"/>
    <property type="evidence" value="ECO:0007669"/>
    <property type="project" value="UniProtKB-SubCell"/>
</dbReference>
<gene>
    <name evidence="9" type="ORF">B0T11DRAFT_333560</name>
</gene>
<dbReference type="FunFam" id="1.20.1250.20:FF:000065">
    <property type="entry name" value="Putative MFS pantothenate transporter"/>
    <property type="match status" value="1"/>
</dbReference>
<comment type="subcellular location">
    <subcellularLocation>
        <location evidence="1">Membrane</location>
        <topology evidence="1">Multi-pass membrane protein</topology>
    </subcellularLocation>
</comment>
<evidence type="ECO:0000256" key="3">
    <source>
        <dbReference type="ARBA" id="ARBA00022692"/>
    </source>
</evidence>
<sequence>MTTQQQRANDGLDIQPAAEQPQPLAEPVLEVQPGQVIKNGVVVSSGTKPPKRNLWIAWLYIFDWYPSHYSKEEKALLKKLDRIILPLICSMYFIKWLDQSNINNAYNSGMKEDLNLKGIEYNLFHTYNIGYLVLEIPVMLIISRPKLSRWVLPICETLWSIITFIQSRNNSAQMIYGMRFLMGLFETPAASGSLYILASWYRSDEVFKRAGVWYVSSNIGAMFGGYMQAAAHAGLDGVGGMQGWRWVFIIDGIISLPIAIAGFFLYPGIPTSPRIWWMKESEQKLAQARMQDDGVRKSRKIGKRMLKRVFGHWHFYIAVGTYVCFQLTTWVAGQMIVWVKSTGQYSIEMINILPTGVQALAIVVGIVVPSFVMVYPIWVPFLFAATILLFCHATLLVWEIPIGLHFAAYFMLGMTSCITPMLFPWVHLIMKDDNEAKSFTTGSMMTVGWAFFTWYNVVTFPITEGPRWTRGFTANVTLTCCYVTFFMIGQVLWHRDTKKGLYKRSIEEEENQEVLDEKLGPDGLDDTTTIQQQMDEKHVEPKHIEERRAEQAK</sequence>
<evidence type="ECO:0000256" key="4">
    <source>
        <dbReference type="ARBA" id="ARBA00022989"/>
    </source>
</evidence>
<dbReference type="Pfam" id="PF07690">
    <property type="entry name" value="MFS_1"/>
    <property type="match status" value="1"/>
</dbReference>
<proteinExistence type="inferred from homology"/>
<feature type="transmembrane region" description="Helical" evidence="8">
    <location>
        <begin position="381"/>
        <end position="400"/>
    </location>
</feature>
<feature type="transmembrane region" description="Helical" evidence="8">
    <location>
        <begin position="438"/>
        <end position="457"/>
    </location>
</feature>
<evidence type="ECO:0000256" key="6">
    <source>
        <dbReference type="ARBA" id="ARBA00037968"/>
    </source>
</evidence>
<dbReference type="Proteomes" id="UP000813385">
    <property type="component" value="Unassembled WGS sequence"/>
</dbReference>
<dbReference type="EMBL" id="JAGPXD010000007">
    <property type="protein sequence ID" value="KAH7347447.1"/>
    <property type="molecule type" value="Genomic_DNA"/>
</dbReference>
<dbReference type="PANTHER" id="PTHR43791:SF28">
    <property type="entry name" value="MAJOR FACILITATOR SUPERFAMILY (MFS) PROFILE DOMAIN-CONTAINING PROTEIN"/>
    <property type="match status" value="1"/>
</dbReference>
<keyword evidence="3 8" id="KW-0812">Transmembrane</keyword>
<evidence type="ECO:0000256" key="8">
    <source>
        <dbReference type="SAM" id="Phobius"/>
    </source>
</evidence>
<dbReference type="Gene3D" id="1.20.1250.20">
    <property type="entry name" value="MFS general substrate transporter like domains"/>
    <property type="match status" value="1"/>
</dbReference>
<dbReference type="InterPro" id="IPR036259">
    <property type="entry name" value="MFS_trans_sf"/>
</dbReference>
<reference evidence="9" key="1">
    <citation type="journal article" date="2021" name="Nat. Commun.">
        <title>Genetic determinants of endophytism in the Arabidopsis root mycobiome.</title>
        <authorList>
            <person name="Mesny F."/>
            <person name="Miyauchi S."/>
            <person name="Thiergart T."/>
            <person name="Pickel B."/>
            <person name="Atanasova L."/>
            <person name="Karlsson M."/>
            <person name="Huettel B."/>
            <person name="Barry K.W."/>
            <person name="Haridas S."/>
            <person name="Chen C."/>
            <person name="Bauer D."/>
            <person name="Andreopoulos W."/>
            <person name="Pangilinan J."/>
            <person name="LaButti K."/>
            <person name="Riley R."/>
            <person name="Lipzen A."/>
            <person name="Clum A."/>
            <person name="Drula E."/>
            <person name="Henrissat B."/>
            <person name="Kohler A."/>
            <person name="Grigoriev I.V."/>
            <person name="Martin F.M."/>
            <person name="Hacquard S."/>
        </authorList>
    </citation>
    <scope>NUCLEOTIDE SEQUENCE</scope>
    <source>
        <strain evidence="9">MPI-CAGE-AT-0016</strain>
    </source>
</reference>
<comment type="caution">
    <text evidence="9">The sequence shown here is derived from an EMBL/GenBank/DDBJ whole genome shotgun (WGS) entry which is preliminary data.</text>
</comment>
<dbReference type="SUPFAM" id="SSF103473">
    <property type="entry name" value="MFS general substrate transporter"/>
    <property type="match status" value="1"/>
</dbReference>
<feature type="transmembrane region" description="Helical" evidence="8">
    <location>
        <begin position="406"/>
        <end position="426"/>
    </location>
</feature>
<feature type="transmembrane region" description="Helical" evidence="8">
    <location>
        <begin position="472"/>
        <end position="493"/>
    </location>
</feature>
<evidence type="ECO:0000256" key="2">
    <source>
        <dbReference type="ARBA" id="ARBA00022448"/>
    </source>
</evidence>
<dbReference type="OrthoDB" id="6132182at2759"/>
<accession>A0A8K0WZ11</accession>
<evidence type="ECO:0000256" key="5">
    <source>
        <dbReference type="ARBA" id="ARBA00023136"/>
    </source>
</evidence>
<feature type="transmembrane region" description="Helical" evidence="8">
    <location>
        <begin position="352"/>
        <end position="374"/>
    </location>
</feature>
<dbReference type="GO" id="GO:0022857">
    <property type="term" value="F:transmembrane transporter activity"/>
    <property type="evidence" value="ECO:0007669"/>
    <property type="project" value="InterPro"/>
</dbReference>
<evidence type="ECO:0000313" key="9">
    <source>
        <dbReference type="EMBL" id="KAH7347447.1"/>
    </source>
</evidence>
<dbReference type="InterPro" id="IPR011701">
    <property type="entry name" value="MFS"/>
</dbReference>
<feature type="transmembrane region" description="Helical" evidence="8">
    <location>
        <begin position="124"/>
        <end position="143"/>
    </location>
</feature>
<evidence type="ECO:0000256" key="1">
    <source>
        <dbReference type="ARBA" id="ARBA00004141"/>
    </source>
</evidence>
<feature type="transmembrane region" description="Helical" evidence="8">
    <location>
        <begin position="212"/>
        <end position="231"/>
    </location>
</feature>
<feature type="region of interest" description="Disordered" evidence="7">
    <location>
        <begin position="533"/>
        <end position="553"/>
    </location>
</feature>
<evidence type="ECO:0000256" key="7">
    <source>
        <dbReference type="SAM" id="MobiDB-lite"/>
    </source>
</evidence>